<feature type="transmembrane region" description="Helical" evidence="2">
    <location>
        <begin position="624"/>
        <end position="645"/>
    </location>
</feature>
<feature type="transmembrane region" description="Helical" evidence="2">
    <location>
        <begin position="589"/>
        <end position="612"/>
    </location>
</feature>
<organism evidence="4 5">
    <name type="scientific">Orchesella dallaii</name>
    <dbReference type="NCBI Taxonomy" id="48710"/>
    <lineage>
        <taxon>Eukaryota</taxon>
        <taxon>Metazoa</taxon>
        <taxon>Ecdysozoa</taxon>
        <taxon>Arthropoda</taxon>
        <taxon>Hexapoda</taxon>
        <taxon>Collembola</taxon>
        <taxon>Entomobryomorpha</taxon>
        <taxon>Entomobryoidea</taxon>
        <taxon>Orchesellidae</taxon>
        <taxon>Orchesellinae</taxon>
        <taxon>Orchesella</taxon>
    </lineage>
</organism>
<feature type="region of interest" description="Disordered" evidence="1">
    <location>
        <begin position="114"/>
        <end position="177"/>
    </location>
</feature>
<feature type="compositionally biased region" description="Polar residues" evidence="1">
    <location>
        <begin position="164"/>
        <end position="177"/>
    </location>
</feature>
<feature type="transmembrane region" description="Helical" evidence="2">
    <location>
        <begin position="492"/>
        <end position="509"/>
    </location>
</feature>
<dbReference type="PANTHER" id="PTHR23252">
    <property type="entry name" value="INTIMAL THICKNESS RECEPTOR-RELATED"/>
    <property type="match status" value="1"/>
</dbReference>
<comment type="caution">
    <text evidence="4">The sequence shown here is derived from an EMBL/GenBank/DDBJ whole genome shotgun (WGS) entry which is preliminary data.</text>
</comment>
<dbReference type="InterPro" id="IPR047831">
    <property type="entry name" value="GPR180/TMEM145"/>
</dbReference>
<feature type="compositionally biased region" description="Polar residues" evidence="1">
    <location>
        <begin position="131"/>
        <end position="152"/>
    </location>
</feature>
<keyword evidence="2" id="KW-0472">Membrane</keyword>
<feature type="transmembrane region" description="Helical" evidence="2">
    <location>
        <begin position="451"/>
        <end position="472"/>
    </location>
</feature>
<feature type="transmembrane region" description="Helical" evidence="2">
    <location>
        <begin position="422"/>
        <end position="442"/>
    </location>
</feature>
<accession>A0ABP1Q5I7</accession>
<dbReference type="PANTHER" id="PTHR23252:SF43">
    <property type="entry name" value="INTIMAL THICKNESS RELATED RECEPTOR IRP DOMAIN-CONTAINING PROTEIN"/>
    <property type="match status" value="1"/>
</dbReference>
<sequence>MLIRTRGSSSHLVVAVSVAATLLSIAFLPNKCTSLHVFGRWNPDEEFFLFLSKFGFQKTELANKNDTQGFIFGNLTRVVVSIGSARNSVIRNSPSIPPAGLLSKVRVPRAAIEVKGNGSDTGSPSSSSPPMLSTDTASIANSSGVQNSSLTAKPSIAPRGTVAPTRTSITSSSEQPSATIPAVFSSDAFASNNTNPKPVIASAVNTSSESVVVPSPSSSSTTPSSTPGSKQTTAKVLIPSSTQAPASTSSTTTKPTTTKSTTPAPPPPQFYPATLVVVDRGLFVDFYKSRRIPNKDEACRQMFERISKVAHDPYCFPEGTENLLKRIPCPKDGICPDDQATNESVVKGHQFTFAISDPSKAKFWYISLVPCYRDPWTCEWKYTKNNTPIDYDVWLVNGNPYTKNQNPLEYQFSFDRQDTVEIYLVFFICYLVLVPLQIHAVLRQRHIVPKLFTASVALELTAVTSNVIHVLKFALDGEGHPRLAAFGDVMDIIARAIFMLILLVLAKGWAVTRTELTSKPFIFSIWAAYGVVHILLYVWKETEVDVIEDIDEYQTWPGWFILILRTVIMIWFLYELKDTMEHEHQPHKLNFFLHFGAAALVWFIYLPIVALIALQVSPLWRSKFLLGITYSADCLAFAIMTHLLWPTRTEQYFLLMSKEAILTDELEEFNEAPHVVNSYVRRPNNWYPVNYSFQDVSSPEAVSLTQGNTLQNHNHQYPHQRFSNGTNGFSDDVKDNVPLIIT</sequence>
<feature type="transmembrane region" description="Helical" evidence="2">
    <location>
        <begin position="521"/>
        <end position="539"/>
    </location>
</feature>
<dbReference type="Proteomes" id="UP001642540">
    <property type="component" value="Unassembled WGS sequence"/>
</dbReference>
<name>A0ABP1Q5I7_9HEXA</name>
<dbReference type="Pfam" id="PF10192">
    <property type="entry name" value="GPR180-TMEM145_TM"/>
    <property type="match status" value="1"/>
</dbReference>
<evidence type="ECO:0000256" key="1">
    <source>
        <dbReference type="SAM" id="MobiDB-lite"/>
    </source>
</evidence>
<feature type="compositionally biased region" description="Low complexity" evidence="1">
    <location>
        <begin position="239"/>
        <end position="262"/>
    </location>
</feature>
<evidence type="ECO:0000256" key="2">
    <source>
        <dbReference type="SAM" id="Phobius"/>
    </source>
</evidence>
<feature type="transmembrane region" description="Helical" evidence="2">
    <location>
        <begin position="559"/>
        <end position="577"/>
    </location>
</feature>
<evidence type="ECO:0000313" key="5">
    <source>
        <dbReference type="Proteomes" id="UP001642540"/>
    </source>
</evidence>
<feature type="transmembrane region" description="Helical" evidence="2">
    <location>
        <begin position="12"/>
        <end position="29"/>
    </location>
</feature>
<evidence type="ECO:0000313" key="4">
    <source>
        <dbReference type="EMBL" id="CAL8090147.1"/>
    </source>
</evidence>
<gene>
    <name evidence="4" type="ORF">ODALV1_LOCUS7566</name>
</gene>
<dbReference type="EMBL" id="CAXLJM020000024">
    <property type="protein sequence ID" value="CAL8090147.1"/>
    <property type="molecule type" value="Genomic_DNA"/>
</dbReference>
<keyword evidence="2" id="KW-1133">Transmembrane helix</keyword>
<protein>
    <recommendedName>
        <fullName evidence="3">GPR180/TMEM145 transmembrane domain-containing protein</fullName>
    </recommendedName>
</protein>
<reference evidence="4 5" key="1">
    <citation type="submission" date="2024-08" db="EMBL/GenBank/DDBJ databases">
        <authorList>
            <person name="Cucini C."/>
            <person name="Frati F."/>
        </authorList>
    </citation>
    <scope>NUCLEOTIDE SEQUENCE [LARGE SCALE GENOMIC DNA]</scope>
</reference>
<evidence type="ECO:0000259" key="3">
    <source>
        <dbReference type="Pfam" id="PF10192"/>
    </source>
</evidence>
<feature type="compositionally biased region" description="Low complexity" evidence="1">
    <location>
        <begin position="207"/>
        <end position="229"/>
    </location>
</feature>
<proteinExistence type="predicted"/>
<feature type="domain" description="GPR180/TMEM145 transmembrane" evidence="3">
    <location>
        <begin position="422"/>
        <end position="640"/>
    </location>
</feature>
<keyword evidence="2" id="KW-0812">Transmembrane</keyword>
<keyword evidence="5" id="KW-1185">Reference proteome</keyword>
<dbReference type="InterPro" id="IPR019336">
    <property type="entry name" value="GPR180/TMEM145_TM"/>
</dbReference>
<feature type="region of interest" description="Disordered" evidence="1">
    <location>
        <begin position="207"/>
        <end position="270"/>
    </location>
</feature>